<feature type="region of interest" description="Disordered" evidence="1">
    <location>
        <begin position="1"/>
        <end position="130"/>
    </location>
</feature>
<keyword evidence="3" id="KW-1185">Reference proteome</keyword>
<feature type="compositionally biased region" description="Acidic residues" evidence="1">
    <location>
        <begin position="8"/>
        <end position="19"/>
    </location>
</feature>
<feature type="compositionally biased region" description="Polar residues" evidence="1">
    <location>
        <begin position="60"/>
        <end position="104"/>
    </location>
</feature>
<dbReference type="AlphaFoldDB" id="A0A401GYJ0"/>
<dbReference type="Proteomes" id="UP000287166">
    <property type="component" value="Unassembled WGS sequence"/>
</dbReference>
<dbReference type="EMBL" id="BFAD01000010">
    <property type="protein sequence ID" value="GBE87134.1"/>
    <property type="molecule type" value="Genomic_DNA"/>
</dbReference>
<accession>A0A401GYJ0</accession>
<evidence type="ECO:0000313" key="3">
    <source>
        <dbReference type="Proteomes" id="UP000287166"/>
    </source>
</evidence>
<evidence type="ECO:0000256" key="1">
    <source>
        <dbReference type="SAM" id="MobiDB-lite"/>
    </source>
</evidence>
<comment type="caution">
    <text evidence="2">The sequence shown here is derived from an EMBL/GenBank/DDBJ whole genome shotgun (WGS) entry which is preliminary data.</text>
</comment>
<sequence>MSTTLETDIYEDLYGDSENVDNKDSIPPTQPEQEEDASPEPPEHETRIATGENSLPPKPTQSSELSYSAQIAKQFSAYKQTPAQERQQRSFTHSSTKLLPSSIDTIDGNAQDGASMARRPVRPSEMKDEG</sequence>
<gene>
    <name evidence="2" type="ORF">SCP_1003810</name>
</gene>
<name>A0A401GYJ0_9APHY</name>
<protein>
    <submittedName>
        <fullName evidence="2">Uncharacterized protein</fullName>
    </submittedName>
</protein>
<organism evidence="2 3">
    <name type="scientific">Sparassis crispa</name>
    <dbReference type="NCBI Taxonomy" id="139825"/>
    <lineage>
        <taxon>Eukaryota</taxon>
        <taxon>Fungi</taxon>
        <taxon>Dikarya</taxon>
        <taxon>Basidiomycota</taxon>
        <taxon>Agaricomycotina</taxon>
        <taxon>Agaricomycetes</taxon>
        <taxon>Polyporales</taxon>
        <taxon>Sparassidaceae</taxon>
        <taxon>Sparassis</taxon>
    </lineage>
</organism>
<dbReference type="InParanoid" id="A0A401GYJ0"/>
<evidence type="ECO:0000313" key="2">
    <source>
        <dbReference type="EMBL" id="GBE87134.1"/>
    </source>
</evidence>
<proteinExistence type="predicted"/>
<dbReference type="RefSeq" id="XP_027618047.1">
    <property type="nucleotide sequence ID" value="XM_027762246.1"/>
</dbReference>
<reference evidence="2 3" key="1">
    <citation type="journal article" date="2018" name="Sci. Rep.">
        <title>Genome sequence of the cauliflower mushroom Sparassis crispa (Hanabiratake) and its association with beneficial usage.</title>
        <authorList>
            <person name="Kiyama R."/>
            <person name="Furutani Y."/>
            <person name="Kawaguchi K."/>
            <person name="Nakanishi T."/>
        </authorList>
    </citation>
    <scope>NUCLEOTIDE SEQUENCE [LARGE SCALE GENOMIC DNA]</scope>
</reference>
<dbReference type="GeneID" id="38784051"/>
<dbReference type="OrthoDB" id="1875751at2759"/>